<dbReference type="Gene3D" id="3.10.180.10">
    <property type="entry name" value="2,3-Dihydroxybiphenyl 1,2-Dioxygenase, domain 1"/>
    <property type="match status" value="1"/>
</dbReference>
<protein>
    <submittedName>
        <fullName evidence="2">VOC family protein</fullName>
    </submittedName>
</protein>
<dbReference type="PANTHER" id="PTHR36503">
    <property type="entry name" value="BLR2520 PROTEIN"/>
    <property type="match status" value="1"/>
</dbReference>
<feature type="domain" description="VOC" evidence="1">
    <location>
        <begin position="4"/>
        <end position="128"/>
    </location>
</feature>
<dbReference type="RefSeq" id="WP_207340025.1">
    <property type="nucleotide sequence ID" value="NZ_CP074405.1"/>
</dbReference>
<evidence type="ECO:0000313" key="3">
    <source>
        <dbReference type="Proteomes" id="UP000677804"/>
    </source>
</evidence>
<dbReference type="Proteomes" id="UP000677804">
    <property type="component" value="Chromosome"/>
</dbReference>
<gene>
    <name evidence="2" type="ORF">KG103_18485</name>
</gene>
<dbReference type="PANTHER" id="PTHR36503:SF1">
    <property type="entry name" value="BLR2520 PROTEIN"/>
    <property type="match status" value="1"/>
</dbReference>
<name>A0ABX8D5N6_9CELL</name>
<dbReference type="Pfam" id="PF00903">
    <property type="entry name" value="Glyoxalase"/>
    <property type="match status" value="1"/>
</dbReference>
<organism evidence="2 3">
    <name type="scientific">Cellulomonas wangleii</name>
    <dbReference type="NCBI Taxonomy" id="2816956"/>
    <lineage>
        <taxon>Bacteria</taxon>
        <taxon>Bacillati</taxon>
        <taxon>Actinomycetota</taxon>
        <taxon>Actinomycetes</taxon>
        <taxon>Micrococcales</taxon>
        <taxon>Cellulomonadaceae</taxon>
        <taxon>Cellulomonas</taxon>
    </lineage>
</organism>
<evidence type="ECO:0000313" key="2">
    <source>
        <dbReference type="EMBL" id="QVI62358.1"/>
    </source>
</evidence>
<dbReference type="EMBL" id="CP074405">
    <property type="protein sequence ID" value="QVI62358.1"/>
    <property type="molecule type" value="Genomic_DNA"/>
</dbReference>
<reference evidence="2 3" key="1">
    <citation type="submission" date="2021-05" db="EMBL/GenBank/DDBJ databases">
        <title>Novel species in genus Cellulomonas.</title>
        <authorList>
            <person name="Zhang G."/>
        </authorList>
    </citation>
    <scope>NUCLEOTIDE SEQUENCE [LARGE SCALE GENOMIC DNA]</scope>
    <source>
        <strain evidence="3">zg-ZUI222</strain>
    </source>
</reference>
<sequence length="143" mass="14965">MDARVNLVTLAVQDVARSRRFYVDGLGWPVLGEVPGEVVFVRLSPTLVLSLWRAASFVDEVGPAGTPPGEAPFVLAHNVPTPAAVDAAVADVIAAGGALVHAPVRREWGGYSAYVADPDGFRWELAYNPGPMGLSLMAADGLA</sequence>
<dbReference type="InterPro" id="IPR037523">
    <property type="entry name" value="VOC_core"/>
</dbReference>
<dbReference type="InterPro" id="IPR029068">
    <property type="entry name" value="Glyas_Bleomycin-R_OHBP_Dase"/>
</dbReference>
<evidence type="ECO:0000259" key="1">
    <source>
        <dbReference type="PROSITE" id="PS51819"/>
    </source>
</evidence>
<dbReference type="SUPFAM" id="SSF54593">
    <property type="entry name" value="Glyoxalase/Bleomycin resistance protein/Dihydroxybiphenyl dioxygenase"/>
    <property type="match status" value="1"/>
</dbReference>
<accession>A0ABX8D5N6</accession>
<proteinExistence type="predicted"/>
<dbReference type="InterPro" id="IPR004360">
    <property type="entry name" value="Glyas_Fos-R_dOase_dom"/>
</dbReference>
<dbReference type="PROSITE" id="PS51819">
    <property type="entry name" value="VOC"/>
    <property type="match status" value="1"/>
</dbReference>
<keyword evidence="3" id="KW-1185">Reference proteome</keyword>